<dbReference type="InterPro" id="IPR007255">
    <property type="entry name" value="COG8"/>
</dbReference>
<reference evidence="10 11" key="1">
    <citation type="submission" date="2024-10" db="EMBL/GenBank/DDBJ databases">
        <title>Updated reference genomes for cyclostephanoid diatoms.</title>
        <authorList>
            <person name="Roberts W.R."/>
            <person name="Alverson A.J."/>
        </authorList>
    </citation>
    <scope>NUCLEOTIDE SEQUENCE [LARGE SCALE GENOMIC DNA]</scope>
    <source>
        <strain evidence="10 11">AJA228-03</strain>
    </source>
</reference>
<dbReference type="GO" id="GO:0000139">
    <property type="term" value="C:Golgi membrane"/>
    <property type="evidence" value="ECO:0007669"/>
    <property type="project" value="UniProtKB-SubCell"/>
</dbReference>
<keyword evidence="7" id="KW-0472">Membrane</keyword>
<dbReference type="SUPFAM" id="SSF74788">
    <property type="entry name" value="Cullin repeat-like"/>
    <property type="match status" value="1"/>
</dbReference>
<keyword evidence="11" id="KW-1185">Reference proteome</keyword>
<keyword evidence="6" id="KW-0333">Golgi apparatus</keyword>
<evidence type="ECO:0000256" key="8">
    <source>
        <dbReference type="ARBA" id="ARBA00031347"/>
    </source>
</evidence>
<dbReference type="PANTHER" id="PTHR21311:SF0">
    <property type="entry name" value="CONSERVED OLIGOMERIC GOLGI COMPLEX SUBUNIT 8"/>
    <property type="match status" value="1"/>
</dbReference>
<feature type="compositionally biased region" description="Polar residues" evidence="9">
    <location>
        <begin position="699"/>
        <end position="718"/>
    </location>
</feature>
<dbReference type="AlphaFoldDB" id="A0ABD3RDF2"/>
<evidence type="ECO:0000256" key="3">
    <source>
        <dbReference type="ARBA" id="ARBA00020983"/>
    </source>
</evidence>
<comment type="subcellular location">
    <subcellularLocation>
        <location evidence="1">Golgi apparatus membrane</location>
        <topology evidence="1">Peripheral membrane protein</topology>
    </subcellularLocation>
</comment>
<gene>
    <name evidence="10" type="ORF">ACHAXA_009732</name>
</gene>
<comment type="caution">
    <text evidence="10">The sequence shown here is derived from an EMBL/GenBank/DDBJ whole genome shotgun (WGS) entry which is preliminary data.</text>
</comment>
<accession>A0ABD3RDF2</accession>
<evidence type="ECO:0000313" key="10">
    <source>
        <dbReference type="EMBL" id="KAL3809496.1"/>
    </source>
</evidence>
<keyword evidence="5" id="KW-0653">Protein transport</keyword>
<evidence type="ECO:0000256" key="4">
    <source>
        <dbReference type="ARBA" id="ARBA00022448"/>
    </source>
</evidence>
<organism evidence="10 11">
    <name type="scientific">Cyclostephanos tholiformis</name>
    <dbReference type="NCBI Taxonomy" id="382380"/>
    <lineage>
        <taxon>Eukaryota</taxon>
        <taxon>Sar</taxon>
        <taxon>Stramenopiles</taxon>
        <taxon>Ochrophyta</taxon>
        <taxon>Bacillariophyta</taxon>
        <taxon>Coscinodiscophyceae</taxon>
        <taxon>Thalassiosirophycidae</taxon>
        <taxon>Stephanodiscales</taxon>
        <taxon>Stephanodiscaceae</taxon>
        <taxon>Cyclostephanos</taxon>
    </lineage>
</organism>
<feature type="region of interest" description="Disordered" evidence="9">
    <location>
        <begin position="188"/>
        <end position="210"/>
    </location>
</feature>
<evidence type="ECO:0000256" key="7">
    <source>
        <dbReference type="ARBA" id="ARBA00023136"/>
    </source>
</evidence>
<dbReference type="GO" id="GO:0015031">
    <property type="term" value="P:protein transport"/>
    <property type="evidence" value="ECO:0007669"/>
    <property type="project" value="UniProtKB-KW"/>
</dbReference>
<evidence type="ECO:0000256" key="2">
    <source>
        <dbReference type="ARBA" id="ARBA00006419"/>
    </source>
</evidence>
<comment type="similarity">
    <text evidence="2">Belongs to the COG8 family.</text>
</comment>
<sequence>MAANTAAPILNSSTAGTSFSAYYEVDERVAARQAVVLADERWRSLCTQHASTFVAAERRSASIRGALRELLNEIEGKAKPCVKRVGRALDPNYANVPAVGGGVDGVEGEGKRRDDDDGDEHIQPASVLLADLAEKHRLRRRTLMQHSSLIELLELPSLMDACVRSSLYEDALSIAGFANTLERRHLLEHGGSGGQQPQAQTNEKSNDNKNNDVVAGVVFEIRRREADLRRMLIHRLRQDVTMPQCLEVVTALRRLNGVELERRNNSKSIGGGGGVASAPTSSDHDLEGVHAAMEMRLQVDFLEARDSWLEGGVNKVGSAQAVAVVVSPMPSSASGDKSSGTSAQAEQILDGIEQYRTRCFEIVTQFLAIFRGSFAATSVASDNHDHSFSLLSMWIARRIQSFLTTLSSNMATHINDTATLRDALDAASFFASSMGRVGADFQPLLGPIFEPRLSDMIVRHWNDGLNGMMETLKACRDAGIAGPLFGTETSTNADGNHGSENHDSSVEMMLSSRTPAPPRKLLAVPALARFLNVYLSGLNELRRCLLPGAFPAIRSAQSKLIADAKMALQANERSVLTPGLRGEAARLREVASKMKSEFDQCLEPYMTGCLEVALGSVDYAMAEAKAGERARVEAEKAKAEKEAAERVKAEAIALEKAEAKAAEQAIKQAIEKAKLEEALANETAEATEKDAVSEVGHTLEQNEISFVDNPTPSLQNESDFFDDGEDMYGSD</sequence>
<keyword evidence="4" id="KW-0813">Transport</keyword>
<dbReference type="Proteomes" id="UP001530377">
    <property type="component" value="Unassembled WGS sequence"/>
</dbReference>
<dbReference type="PANTHER" id="PTHR21311">
    <property type="entry name" value="CONSERVED OLIGOMERIC GOLGI COMPLEX COMPONENT 8"/>
    <property type="match status" value="1"/>
</dbReference>
<evidence type="ECO:0000256" key="6">
    <source>
        <dbReference type="ARBA" id="ARBA00023034"/>
    </source>
</evidence>
<evidence type="ECO:0000313" key="11">
    <source>
        <dbReference type="Proteomes" id="UP001530377"/>
    </source>
</evidence>
<dbReference type="InterPro" id="IPR016159">
    <property type="entry name" value="Cullin_repeat-like_dom_sf"/>
</dbReference>
<feature type="region of interest" description="Disordered" evidence="9">
    <location>
        <begin position="681"/>
        <end position="731"/>
    </location>
</feature>
<evidence type="ECO:0000256" key="5">
    <source>
        <dbReference type="ARBA" id="ARBA00022927"/>
    </source>
</evidence>
<feature type="region of interest" description="Disordered" evidence="9">
    <location>
        <begin position="264"/>
        <end position="284"/>
    </location>
</feature>
<dbReference type="EMBL" id="JALLPB020000400">
    <property type="protein sequence ID" value="KAL3809496.1"/>
    <property type="molecule type" value="Genomic_DNA"/>
</dbReference>
<name>A0ABD3RDF2_9STRA</name>
<evidence type="ECO:0000256" key="9">
    <source>
        <dbReference type="SAM" id="MobiDB-lite"/>
    </source>
</evidence>
<feature type="region of interest" description="Disordered" evidence="9">
    <location>
        <begin position="100"/>
        <end position="121"/>
    </location>
</feature>
<feature type="compositionally biased region" description="Acidic residues" evidence="9">
    <location>
        <begin position="719"/>
        <end position="731"/>
    </location>
</feature>
<evidence type="ECO:0000256" key="1">
    <source>
        <dbReference type="ARBA" id="ARBA00004395"/>
    </source>
</evidence>
<proteinExistence type="inferred from homology"/>
<protein>
    <recommendedName>
        <fullName evidence="3">Conserved oligomeric Golgi complex subunit 8</fullName>
    </recommendedName>
    <alternativeName>
        <fullName evidence="8">Component of oligomeric Golgi complex 8</fullName>
    </alternativeName>
</protein>
<dbReference type="Pfam" id="PF04124">
    <property type="entry name" value="Dor1"/>
    <property type="match status" value="2"/>
</dbReference>